<comment type="caution">
    <text evidence="7">The sequence shown here is derived from an EMBL/GenBank/DDBJ whole genome shotgun (WGS) entry which is preliminary data.</text>
</comment>
<evidence type="ECO:0000256" key="6">
    <source>
        <dbReference type="HAMAP-Rule" id="MF_01007"/>
    </source>
</evidence>
<comment type="function">
    <text evidence="6">Specifically methylates the N4 position of cytidine in position 1402 (C1402) of 16S rRNA.</text>
</comment>
<feature type="binding site" evidence="6">
    <location>
        <begin position="30"/>
        <end position="32"/>
    </location>
    <ligand>
        <name>S-adenosyl-L-methionine</name>
        <dbReference type="ChEBI" id="CHEBI:59789"/>
    </ligand>
</feature>
<dbReference type="AlphaFoldDB" id="A0A4R2L4I7"/>
<dbReference type="Pfam" id="PF01795">
    <property type="entry name" value="Methyltransf_5"/>
    <property type="match status" value="1"/>
</dbReference>
<feature type="binding site" evidence="6">
    <location>
        <position position="76"/>
    </location>
    <ligand>
        <name>S-adenosyl-L-methionine</name>
        <dbReference type="ChEBI" id="CHEBI:59789"/>
    </ligand>
</feature>
<feature type="binding site" evidence="6">
    <location>
        <position position="50"/>
    </location>
    <ligand>
        <name>S-adenosyl-L-methionine</name>
        <dbReference type="ChEBI" id="CHEBI:59789"/>
    </ligand>
</feature>
<feature type="binding site" evidence="6">
    <location>
        <position position="105"/>
    </location>
    <ligand>
        <name>S-adenosyl-L-methionine</name>
        <dbReference type="ChEBI" id="CHEBI:59789"/>
    </ligand>
</feature>
<dbReference type="HAMAP" id="MF_01007">
    <property type="entry name" value="16SrRNA_methyltr_H"/>
    <property type="match status" value="1"/>
</dbReference>
<dbReference type="EMBL" id="SLWY01000016">
    <property type="protein sequence ID" value="TCO80167.1"/>
    <property type="molecule type" value="Genomic_DNA"/>
</dbReference>
<accession>A0A4R2L4I7</accession>
<dbReference type="PANTHER" id="PTHR11265">
    <property type="entry name" value="S-ADENOSYL-METHYLTRANSFERASE MRAW"/>
    <property type="match status" value="1"/>
</dbReference>
<keyword evidence="4 6" id="KW-0808">Transferase</keyword>
<evidence type="ECO:0000256" key="2">
    <source>
        <dbReference type="ARBA" id="ARBA00022552"/>
    </source>
</evidence>
<dbReference type="SUPFAM" id="SSF81799">
    <property type="entry name" value="Putative methyltransferase TM0872, insert domain"/>
    <property type="match status" value="1"/>
</dbReference>
<keyword evidence="3 6" id="KW-0489">Methyltransferase</keyword>
<dbReference type="NCBIfam" id="TIGR00006">
    <property type="entry name" value="16S rRNA (cytosine(1402)-N(4))-methyltransferase RsmH"/>
    <property type="match status" value="1"/>
</dbReference>
<dbReference type="PIRSF" id="PIRSF004486">
    <property type="entry name" value="MraW"/>
    <property type="match status" value="1"/>
</dbReference>
<keyword evidence="6" id="KW-0963">Cytoplasm</keyword>
<dbReference type="PANTHER" id="PTHR11265:SF0">
    <property type="entry name" value="12S RRNA N4-METHYLCYTIDINE METHYLTRANSFERASE"/>
    <property type="match status" value="1"/>
</dbReference>
<feature type="binding site" evidence="6">
    <location>
        <position position="98"/>
    </location>
    <ligand>
        <name>S-adenosyl-L-methionine</name>
        <dbReference type="ChEBI" id="CHEBI:59789"/>
    </ligand>
</feature>
<comment type="catalytic activity">
    <reaction evidence="6">
        <text>cytidine(1402) in 16S rRNA + S-adenosyl-L-methionine = N(4)-methylcytidine(1402) in 16S rRNA + S-adenosyl-L-homocysteine + H(+)</text>
        <dbReference type="Rhea" id="RHEA:42928"/>
        <dbReference type="Rhea" id="RHEA-COMP:10286"/>
        <dbReference type="Rhea" id="RHEA-COMP:10287"/>
        <dbReference type="ChEBI" id="CHEBI:15378"/>
        <dbReference type="ChEBI" id="CHEBI:57856"/>
        <dbReference type="ChEBI" id="CHEBI:59789"/>
        <dbReference type="ChEBI" id="CHEBI:74506"/>
        <dbReference type="ChEBI" id="CHEBI:82748"/>
        <dbReference type="EC" id="2.1.1.199"/>
    </reaction>
</comment>
<dbReference type="EC" id="2.1.1.199" evidence="6"/>
<dbReference type="Gene3D" id="1.10.150.170">
    <property type="entry name" value="Putative methyltransferase TM0872, insert domain"/>
    <property type="match status" value="1"/>
</dbReference>
<keyword evidence="2 6" id="KW-0698">rRNA processing</keyword>
<evidence type="ECO:0000256" key="3">
    <source>
        <dbReference type="ARBA" id="ARBA00022603"/>
    </source>
</evidence>
<dbReference type="GO" id="GO:0070475">
    <property type="term" value="P:rRNA base methylation"/>
    <property type="evidence" value="ECO:0007669"/>
    <property type="project" value="UniProtKB-UniRule"/>
</dbReference>
<reference evidence="7 8" key="1">
    <citation type="submission" date="2019-03" db="EMBL/GenBank/DDBJ databases">
        <title>Genomic Encyclopedia of Type Strains, Phase IV (KMG-IV): sequencing the most valuable type-strain genomes for metagenomic binning, comparative biology and taxonomic classification.</title>
        <authorList>
            <person name="Goeker M."/>
        </authorList>
    </citation>
    <scope>NUCLEOTIDE SEQUENCE [LARGE SCALE GENOMIC DNA]</scope>
    <source>
        <strain evidence="7 8">DSM 25287</strain>
    </source>
</reference>
<evidence type="ECO:0000313" key="8">
    <source>
        <dbReference type="Proteomes" id="UP000295765"/>
    </source>
</evidence>
<dbReference type="Gene3D" id="3.40.50.150">
    <property type="entry name" value="Vaccinia Virus protein VP39"/>
    <property type="match status" value="1"/>
</dbReference>
<sequence>MHQSVLLNEALDALRVGPEGRYVDATFGRGGHARAILARLGSKGCLLALDRDPAAAAAAAELAVNDSRFSFEATAFSALADVVRSRDLAGRLDGILFDLGVSSPQLDDPQRGFSFLRDGPLDMRMDPTQDESAAEWLARADEAEIGGVLRDLGEERFHRRVARAIVGARAQAPITATGRLASIVAEAVPTRERGKHPATRTFQAIRIHVNRELEELQSALAQAVDLLAHGGRLVVISFHSLEDRIVKRFLRSCARGADLPPDLPITGAHHGATLRLVGKAVHPGAEELDANPRARSAVLRAAERL</sequence>
<evidence type="ECO:0000256" key="4">
    <source>
        <dbReference type="ARBA" id="ARBA00022679"/>
    </source>
</evidence>
<dbReference type="InterPro" id="IPR002903">
    <property type="entry name" value="RsmH"/>
</dbReference>
<dbReference type="SUPFAM" id="SSF53335">
    <property type="entry name" value="S-adenosyl-L-methionine-dependent methyltransferases"/>
    <property type="match status" value="1"/>
</dbReference>
<comment type="similarity">
    <text evidence="1 6">Belongs to the methyltransferase superfamily. RsmH family.</text>
</comment>
<name>A0A4R2L4I7_9GAMM</name>
<evidence type="ECO:0000256" key="5">
    <source>
        <dbReference type="ARBA" id="ARBA00022691"/>
    </source>
</evidence>
<keyword evidence="8" id="KW-1185">Reference proteome</keyword>
<dbReference type="GO" id="GO:0071424">
    <property type="term" value="F:rRNA (cytosine-N4-)-methyltransferase activity"/>
    <property type="evidence" value="ECO:0007669"/>
    <property type="project" value="UniProtKB-UniRule"/>
</dbReference>
<gene>
    <name evidence="6" type="primary">rsmH</name>
    <name evidence="7" type="ORF">EV699_11673</name>
</gene>
<dbReference type="GO" id="GO:0005737">
    <property type="term" value="C:cytoplasm"/>
    <property type="evidence" value="ECO:0007669"/>
    <property type="project" value="UniProtKB-SubCell"/>
</dbReference>
<dbReference type="InterPro" id="IPR023397">
    <property type="entry name" value="SAM-dep_MeTrfase_MraW_recog"/>
</dbReference>
<proteinExistence type="inferred from homology"/>
<dbReference type="InterPro" id="IPR029063">
    <property type="entry name" value="SAM-dependent_MTases_sf"/>
</dbReference>
<dbReference type="Proteomes" id="UP000295765">
    <property type="component" value="Unassembled WGS sequence"/>
</dbReference>
<keyword evidence="5 6" id="KW-0949">S-adenosyl-L-methionine</keyword>
<evidence type="ECO:0000313" key="7">
    <source>
        <dbReference type="EMBL" id="TCO80167.1"/>
    </source>
</evidence>
<protein>
    <recommendedName>
        <fullName evidence="6">Ribosomal RNA small subunit methyltransferase H</fullName>
        <ecNumber evidence="6">2.1.1.199</ecNumber>
    </recommendedName>
    <alternativeName>
        <fullName evidence="6">16S rRNA m(4)C1402 methyltransferase</fullName>
    </alternativeName>
    <alternativeName>
        <fullName evidence="6">rRNA (cytosine-N(4)-)-methyltransferase RsmH</fullName>
    </alternativeName>
</protein>
<evidence type="ECO:0000256" key="1">
    <source>
        <dbReference type="ARBA" id="ARBA00010396"/>
    </source>
</evidence>
<comment type="subcellular location">
    <subcellularLocation>
        <location evidence="6">Cytoplasm</location>
    </subcellularLocation>
</comment>
<organism evidence="7 8">
    <name type="scientific">Plasticicumulans lactativorans</name>
    <dbReference type="NCBI Taxonomy" id="1133106"/>
    <lineage>
        <taxon>Bacteria</taxon>
        <taxon>Pseudomonadati</taxon>
        <taxon>Pseudomonadota</taxon>
        <taxon>Gammaproteobacteria</taxon>
        <taxon>Candidatus Competibacteraceae</taxon>
        <taxon>Plasticicumulans</taxon>
    </lineage>
</organism>